<evidence type="ECO:0000313" key="1">
    <source>
        <dbReference type="EMBL" id="POM84700.1"/>
    </source>
</evidence>
<keyword evidence="2" id="KW-1185">Reference proteome</keyword>
<organism evidence="1 2">
    <name type="scientific">Cryptosporidium meleagridis</name>
    <dbReference type="NCBI Taxonomy" id="93969"/>
    <lineage>
        <taxon>Eukaryota</taxon>
        <taxon>Sar</taxon>
        <taxon>Alveolata</taxon>
        <taxon>Apicomplexa</taxon>
        <taxon>Conoidasida</taxon>
        <taxon>Coccidia</taxon>
        <taxon>Eucoccidiorida</taxon>
        <taxon>Eimeriorina</taxon>
        <taxon>Cryptosporidiidae</taxon>
        <taxon>Cryptosporidium</taxon>
    </lineage>
</organism>
<gene>
    <name evidence="1" type="ORF">CmeUKMEL1_13705</name>
</gene>
<dbReference type="AlphaFoldDB" id="A0A2P4Z3W9"/>
<dbReference type="PANTHER" id="PTHR15002:SF0">
    <property type="entry name" value="RIBOSOMAL BIOGENESIS PROTEIN LAS1L"/>
    <property type="match status" value="1"/>
</dbReference>
<dbReference type="GO" id="GO:0004519">
    <property type="term" value="F:endonuclease activity"/>
    <property type="evidence" value="ECO:0007669"/>
    <property type="project" value="InterPro"/>
</dbReference>
<dbReference type="GO" id="GO:0000470">
    <property type="term" value="P:maturation of LSU-rRNA"/>
    <property type="evidence" value="ECO:0007669"/>
    <property type="project" value="TreeGrafter"/>
</dbReference>
<dbReference type="VEuPathDB" id="CryptoDB:CmeUKMEL1_13705"/>
<dbReference type="OrthoDB" id="10263222at2759"/>
<proteinExistence type="predicted"/>
<dbReference type="Pfam" id="PF04031">
    <property type="entry name" value="Las1"/>
    <property type="match status" value="1"/>
</dbReference>
<sequence length="739" mass="86865">MVFVINSSERSVPWYSKNEFFEVFSWITDSELNSKQLALNRLKIWEERSHGITKQCPIAIIGTSYILHTMLQDKIWDWSSISEGIKSESLNKSFKILSEKISNGEMKVYKNNIIDNNESLETYCLGIYFSVQNQYCMTITRIINLFVDQCQFQLYARSISSISAELGIPQILVEIRHQATHGSELPSLEVCRVGGILIFFYLISNYWKNQYDYLTHSIVVFNENICERFKQLIRLLSTMHFDWNTHYYLVDENLQRENETLLGSFNKYNEIYHNSLTKVVLEYISIEIPIRNKILKFFEKRSITKIKNERKDANKMIKILTKFEKFNNNSKIKLGKLKKWTKKFYSLLPLFYSLIEKIMKIIKNNDANESIIKDFIFNELMNICPLCCPISEIAVLFLLSLVSNNAKIEILSMIISILLENKNLSMSNHTIQDENKAFECKQDKKIRLFYWLRLLLPETKTSQKDKLLEGMNYNCVNNSRVIEVILLLTFYKRIEKYNNSKKIMNYEKIIEMLNSTKYSMLILFAELVSSIPDLIIKNQIKSNRFSLSIIHLLGDLKIFDSTSKLLHILIERNKEITSENLELLKNFLKFELEDYSSAHEHYFKKSNKVIVEDFGITPLLKIGTSWNSDSLKIIDHIYPFQNFIFTEESNQTNSDKEISDIDLIDNTIYYCDDTQPLKTKTLNMEYNYSTEEQNNLMNMCLLNAETFMRKNVGIKEMMNEKAINIDWTKVSSFSELSES</sequence>
<accession>A0A2P4Z3W9</accession>
<reference evidence="1 2" key="1">
    <citation type="submission" date="2014-04" db="EMBL/GenBank/DDBJ databases">
        <title>Comparative Genomics of Cryptosporidium Species.</title>
        <authorList>
            <person name="Silva J.C."/>
            <person name="Su Q."/>
            <person name="Chalmers R."/>
            <person name="Chibucos M.C."/>
            <person name="Elwin K."/>
            <person name="Godinez A."/>
            <person name="Guo F."/>
            <person name="Huynh K."/>
            <person name="Orvis J."/>
            <person name="Ott S."/>
            <person name="Sadzewicz L."/>
            <person name="Sengamalay N."/>
            <person name="Shetty A."/>
            <person name="Sun M."/>
            <person name="Tallon L."/>
            <person name="Xiao L."/>
            <person name="Zhang H."/>
            <person name="Fraser C.M."/>
            <person name="Zhu G."/>
            <person name="Kissinger J."/>
            <person name="Widmer G."/>
        </authorList>
    </citation>
    <scope>NUCLEOTIDE SEQUENCE [LARGE SCALE GENOMIC DNA]</scope>
    <source>
        <strain evidence="1 2">UKMEL1</strain>
    </source>
</reference>
<dbReference type="PANTHER" id="PTHR15002">
    <property type="entry name" value="RIBOSOMAL BIOGENESIS PROTEIN LAS1L"/>
    <property type="match status" value="1"/>
</dbReference>
<comment type="caution">
    <text evidence="1">The sequence shown here is derived from an EMBL/GenBank/DDBJ whole genome shotgun (WGS) entry which is preliminary data.</text>
</comment>
<dbReference type="GO" id="GO:0090730">
    <property type="term" value="C:Las1 complex"/>
    <property type="evidence" value="ECO:0007669"/>
    <property type="project" value="InterPro"/>
</dbReference>
<evidence type="ECO:0000313" key="2">
    <source>
        <dbReference type="Proteomes" id="UP000236928"/>
    </source>
</evidence>
<dbReference type="InterPro" id="IPR007174">
    <property type="entry name" value="Las1"/>
</dbReference>
<dbReference type="GO" id="GO:0000460">
    <property type="term" value="P:maturation of 5.8S rRNA"/>
    <property type="evidence" value="ECO:0007669"/>
    <property type="project" value="TreeGrafter"/>
</dbReference>
<protein>
    <submittedName>
        <fullName evidence="1">Las1-like family protein</fullName>
    </submittedName>
</protein>
<name>A0A2P4Z3W9_9CRYT</name>
<dbReference type="EMBL" id="JIBK01000047">
    <property type="protein sequence ID" value="POM84700.1"/>
    <property type="molecule type" value="Genomic_DNA"/>
</dbReference>
<dbReference type="Proteomes" id="UP000236928">
    <property type="component" value="Unassembled WGS sequence"/>
</dbReference>
<dbReference type="GO" id="GO:0030687">
    <property type="term" value="C:preribosome, large subunit precursor"/>
    <property type="evidence" value="ECO:0007669"/>
    <property type="project" value="TreeGrafter"/>
</dbReference>